<gene>
    <name evidence="3" type="ORF">AYBTSS11_LOCUS23419</name>
</gene>
<sequence>MHCSGVLLSMYFIANFVVPGILTNTFGYDKSNEEQKDDEDDENDEIENEEGHDKLNEEQKDDEEDEDGADEE</sequence>
<name>A0AA86SZ78_9FABA</name>
<keyword evidence="2" id="KW-0812">Transmembrane</keyword>
<evidence type="ECO:0000313" key="4">
    <source>
        <dbReference type="Proteomes" id="UP001189624"/>
    </source>
</evidence>
<organism evidence="3 4">
    <name type="scientific">Sphenostylis stenocarpa</name>
    <dbReference type="NCBI Taxonomy" id="92480"/>
    <lineage>
        <taxon>Eukaryota</taxon>
        <taxon>Viridiplantae</taxon>
        <taxon>Streptophyta</taxon>
        <taxon>Embryophyta</taxon>
        <taxon>Tracheophyta</taxon>
        <taxon>Spermatophyta</taxon>
        <taxon>Magnoliopsida</taxon>
        <taxon>eudicotyledons</taxon>
        <taxon>Gunneridae</taxon>
        <taxon>Pentapetalae</taxon>
        <taxon>rosids</taxon>
        <taxon>fabids</taxon>
        <taxon>Fabales</taxon>
        <taxon>Fabaceae</taxon>
        <taxon>Papilionoideae</taxon>
        <taxon>50 kb inversion clade</taxon>
        <taxon>NPAAA clade</taxon>
        <taxon>indigoferoid/millettioid clade</taxon>
        <taxon>Phaseoleae</taxon>
        <taxon>Sphenostylis</taxon>
    </lineage>
</organism>
<accession>A0AA86SZ78</accession>
<feature type="compositionally biased region" description="Acidic residues" evidence="1">
    <location>
        <begin position="59"/>
        <end position="72"/>
    </location>
</feature>
<evidence type="ECO:0000256" key="2">
    <source>
        <dbReference type="SAM" id="Phobius"/>
    </source>
</evidence>
<feature type="region of interest" description="Disordered" evidence="1">
    <location>
        <begin position="25"/>
        <end position="72"/>
    </location>
</feature>
<dbReference type="EMBL" id="OY731405">
    <property type="protein sequence ID" value="CAJ1971418.1"/>
    <property type="molecule type" value="Genomic_DNA"/>
</dbReference>
<dbReference type="PANTHER" id="PTHR37196">
    <property type="entry name" value="TRANSMEMBRANE PROTEIN"/>
    <property type="match status" value="1"/>
</dbReference>
<keyword evidence="4" id="KW-1185">Reference proteome</keyword>
<reference evidence="3" key="1">
    <citation type="submission" date="2023-10" db="EMBL/GenBank/DDBJ databases">
        <authorList>
            <person name="Domelevo Entfellner J.-B."/>
        </authorList>
    </citation>
    <scope>NUCLEOTIDE SEQUENCE</scope>
</reference>
<dbReference type="AlphaFoldDB" id="A0AA86SZ78"/>
<dbReference type="PANTHER" id="PTHR37196:SF2">
    <property type="entry name" value="TRANSMEMBRANE PROTEIN"/>
    <property type="match status" value="1"/>
</dbReference>
<feature type="compositionally biased region" description="Basic and acidic residues" evidence="1">
    <location>
        <begin position="49"/>
        <end position="58"/>
    </location>
</feature>
<keyword evidence="2" id="KW-1133">Transmembrane helix</keyword>
<evidence type="ECO:0000256" key="1">
    <source>
        <dbReference type="SAM" id="MobiDB-lite"/>
    </source>
</evidence>
<keyword evidence="2" id="KW-0472">Membrane</keyword>
<dbReference type="Proteomes" id="UP001189624">
    <property type="component" value="Chromosome 8"/>
</dbReference>
<protein>
    <submittedName>
        <fullName evidence="3">Uncharacterized protein</fullName>
    </submittedName>
</protein>
<feature type="transmembrane region" description="Helical" evidence="2">
    <location>
        <begin position="6"/>
        <end position="26"/>
    </location>
</feature>
<feature type="compositionally biased region" description="Acidic residues" evidence="1">
    <location>
        <begin position="35"/>
        <end position="48"/>
    </location>
</feature>
<dbReference type="Gramene" id="rna-AYBTSS11_LOCUS23419">
    <property type="protein sequence ID" value="CAJ1971418.1"/>
    <property type="gene ID" value="gene-AYBTSS11_LOCUS23419"/>
</dbReference>
<proteinExistence type="predicted"/>
<evidence type="ECO:0000313" key="3">
    <source>
        <dbReference type="EMBL" id="CAJ1971418.1"/>
    </source>
</evidence>